<keyword evidence="4" id="KW-0378">Hydrolase</keyword>
<comment type="cofactor">
    <cofactor evidence="1">
        <name>Zn(2+)</name>
        <dbReference type="ChEBI" id="CHEBI:29105"/>
    </cofactor>
</comment>
<keyword evidence="3" id="KW-0479">Metal-binding</keyword>
<dbReference type="SUPFAM" id="SSF48452">
    <property type="entry name" value="TPR-like"/>
    <property type="match status" value="1"/>
</dbReference>
<evidence type="ECO:0000256" key="3">
    <source>
        <dbReference type="ARBA" id="ARBA00022723"/>
    </source>
</evidence>
<comment type="caution">
    <text evidence="8">The sequence shown here is derived from an EMBL/GenBank/DDBJ whole genome shotgun (WGS) entry which is preliminary data.</text>
</comment>
<dbReference type="InterPro" id="IPR001915">
    <property type="entry name" value="Peptidase_M48"/>
</dbReference>
<sequence length="459" mass="49763">MPISQGAVMTFERVYRLASIPALVFGFVLWLATSLHAQSIGLLRDADIEHGLAQLAKPVLGAAGLNPKRVRVVVVNLPTLNAFVIDSRTIFIHYGLILKVKSPEMLQAVIAHEAAHITNGHLARRLENLKSARSAAGLGTALGLLAAVAGAGGDAAAGIALGTRSAAERSFLSHTRAEESAADRTAASIMKQAGVPVQGMLDVHQLFAGQEVLSAANQDPYTRSHPLSRDRIRATKAFVAAYGDTGKPDPAAAYWLDRVQGKLSAFLRAPKWTMRRASSDPYADVKLMREAIAYHRNNKLQKALASIDGALRLRPKDGFYLELRGQFLMENRRWGDAMATYQRAAQFSPNNPLILASLGRAQLAANQPRAALKTLEKARSIDFRNNSLLRDMAQAYAKTGQNGMASLVTAERYALRGRLGDAGIHAKRASGLLPTGSAAWRRAQDVLIAAERFEKRKKR</sequence>
<reference evidence="8 9" key="1">
    <citation type="submission" date="2019-10" db="EMBL/GenBank/DDBJ databases">
        <title>Epibacterium sp. nov., isolated from seawater.</title>
        <authorList>
            <person name="Zhang X."/>
            <person name="Li N."/>
        </authorList>
    </citation>
    <scope>NUCLEOTIDE SEQUENCE [LARGE SCALE GENOMIC DNA]</scope>
    <source>
        <strain evidence="8 9">SM1979</strain>
    </source>
</reference>
<keyword evidence="6 8" id="KW-0482">Metalloprotease</keyword>
<accession>A0A843YDM9</accession>
<dbReference type="GO" id="GO:0051603">
    <property type="term" value="P:proteolysis involved in protein catabolic process"/>
    <property type="evidence" value="ECO:0007669"/>
    <property type="project" value="TreeGrafter"/>
</dbReference>
<dbReference type="InterPro" id="IPR019734">
    <property type="entry name" value="TPR_rpt"/>
</dbReference>
<dbReference type="InterPro" id="IPR011990">
    <property type="entry name" value="TPR-like_helical_dom_sf"/>
</dbReference>
<dbReference type="Gene3D" id="1.25.40.10">
    <property type="entry name" value="Tetratricopeptide repeat domain"/>
    <property type="match status" value="1"/>
</dbReference>
<dbReference type="PANTHER" id="PTHR22726:SF1">
    <property type="entry name" value="METALLOENDOPEPTIDASE OMA1, MITOCHONDRIAL"/>
    <property type="match status" value="1"/>
</dbReference>
<keyword evidence="9" id="KW-1185">Reference proteome</keyword>
<evidence type="ECO:0000256" key="1">
    <source>
        <dbReference type="ARBA" id="ARBA00001947"/>
    </source>
</evidence>
<dbReference type="GO" id="GO:0016020">
    <property type="term" value="C:membrane"/>
    <property type="evidence" value="ECO:0007669"/>
    <property type="project" value="TreeGrafter"/>
</dbReference>
<keyword evidence="5" id="KW-0862">Zinc</keyword>
<evidence type="ECO:0000259" key="7">
    <source>
        <dbReference type="Pfam" id="PF01435"/>
    </source>
</evidence>
<protein>
    <submittedName>
        <fullName evidence="8">M48 family metalloprotease</fullName>
    </submittedName>
</protein>
<dbReference type="Proteomes" id="UP000444174">
    <property type="component" value="Unassembled WGS sequence"/>
</dbReference>
<feature type="domain" description="Peptidase M48" evidence="7">
    <location>
        <begin position="53"/>
        <end position="236"/>
    </location>
</feature>
<dbReference type="InterPro" id="IPR051156">
    <property type="entry name" value="Mito/Outer_Membr_Metalloprot"/>
</dbReference>
<dbReference type="GO" id="GO:0046872">
    <property type="term" value="F:metal ion binding"/>
    <property type="evidence" value="ECO:0007669"/>
    <property type="project" value="UniProtKB-KW"/>
</dbReference>
<evidence type="ECO:0000313" key="9">
    <source>
        <dbReference type="Proteomes" id="UP000444174"/>
    </source>
</evidence>
<name>A0A843YDM9_9RHOB</name>
<evidence type="ECO:0000313" key="8">
    <source>
        <dbReference type="EMBL" id="MQQ07422.1"/>
    </source>
</evidence>
<dbReference type="Pfam" id="PF14559">
    <property type="entry name" value="TPR_19"/>
    <property type="match status" value="1"/>
</dbReference>
<dbReference type="GO" id="GO:0004222">
    <property type="term" value="F:metalloendopeptidase activity"/>
    <property type="evidence" value="ECO:0007669"/>
    <property type="project" value="InterPro"/>
</dbReference>
<dbReference type="SMART" id="SM00028">
    <property type="entry name" value="TPR"/>
    <property type="match status" value="3"/>
</dbReference>
<dbReference type="EMBL" id="WIBF01000001">
    <property type="protein sequence ID" value="MQQ07422.1"/>
    <property type="molecule type" value="Genomic_DNA"/>
</dbReference>
<proteinExistence type="predicted"/>
<dbReference type="AlphaFoldDB" id="A0A843YDM9"/>
<evidence type="ECO:0000256" key="5">
    <source>
        <dbReference type="ARBA" id="ARBA00022833"/>
    </source>
</evidence>
<dbReference type="Pfam" id="PF01435">
    <property type="entry name" value="Peptidase_M48"/>
    <property type="match status" value="1"/>
</dbReference>
<dbReference type="CDD" id="cd07324">
    <property type="entry name" value="M48C_Oma1-like"/>
    <property type="match status" value="1"/>
</dbReference>
<dbReference type="PANTHER" id="PTHR22726">
    <property type="entry name" value="METALLOENDOPEPTIDASE OMA1"/>
    <property type="match status" value="1"/>
</dbReference>
<dbReference type="Gene3D" id="3.30.2010.10">
    <property type="entry name" value="Metalloproteases ('zincins'), catalytic domain"/>
    <property type="match status" value="1"/>
</dbReference>
<evidence type="ECO:0000256" key="6">
    <source>
        <dbReference type="ARBA" id="ARBA00023049"/>
    </source>
</evidence>
<organism evidence="8 9">
    <name type="scientific">Tritonibacter litoralis</name>
    <dbReference type="NCBI Taxonomy" id="2662264"/>
    <lineage>
        <taxon>Bacteria</taxon>
        <taxon>Pseudomonadati</taxon>
        <taxon>Pseudomonadota</taxon>
        <taxon>Alphaproteobacteria</taxon>
        <taxon>Rhodobacterales</taxon>
        <taxon>Paracoccaceae</taxon>
        <taxon>Tritonibacter</taxon>
    </lineage>
</organism>
<evidence type="ECO:0000256" key="2">
    <source>
        <dbReference type="ARBA" id="ARBA00022670"/>
    </source>
</evidence>
<gene>
    <name evidence="8" type="ORF">GFB49_03045</name>
</gene>
<keyword evidence="2 8" id="KW-0645">Protease</keyword>
<evidence type="ECO:0000256" key="4">
    <source>
        <dbReference type="ARBA" id="ARBA00022801"/>
    </source>
</evidence>